<reference evidence="2" key="2">
    <citation type="submission" date="2021-04" db="EMBL/GenBank/DDBJ databases">
        <authorList>
            <person name="Gilroy R."/>
        </authorList>
    </citation>
    <scope>NUCLEOTIDE SEQUENCE</scope>
    <source>
        <strain evidence="2">ChiGjej1B1-98</strain>
    </source>
</reference>
<dbReference type="SUPFAM" id="SSF103473">
    <property type="entry name" value="MFS general substrate transporter"/>
    <property type="match status" value="1"/>
</dbReference>
<dbReference type="AlphaFoldDB" id="A0A9D1YVI2"/>
<dbReference type="EMBL" id="DXDC01000165">
    <property type="protein sequence ID" value="HIY65760.1"/>
    <property type="molecule type" value="Genomic_DNA"/>
</dbReference>
<evidence type="ECO:0000256" key="1">
    <source>
        <dbReference type="SAM" id="Phobius"/>
    </source>
</evidence>
<reference evidence="2" key="1">
    <citation type="journal article" date="2021" name="PeerJ">
        <title>Extensive microbial diversity within the chicken gut microbiome revealed by metagenomics and culture.</title>
        <authorList>
            <person name="Gilroy R."/>
            <person name="Ravi A."/>
            <person name="Getino M."/>
            <person name="Pursley I."/>
            <person name="Horton D.L."/>
            <person name="Alikhan N.F."/>
            <person name="Baker D."/>
            <person name="Gharbi K."/>
            <person name="Hall N."/>
            <person name="Watson M."/>
            <person name="Adriaenssens E.M."/>
            <person name="Foster-Nyarko E."/>
            <person name="Jarju S."/>
            <person name="Secka A."/>
            <person name="Antonio M."/>
            <person name="Oren A."/>
            <person name="Chaudhuri R.R."/>
            <person name="La Ragione R."/>
            <person name="Hildebrand F."/>
            <person name="Pallen M.J."/>
        </authorList>
    </citation>
    <scope>NUCLEOTIDE SEQUENCE</scope>
    <source>
        <strain evidence="2">ChiGjej1B1-98</strain>
    </source>
</reference>
<name>A0A9D1YVI2_9MICO</name>
<keyword evidence="1" id="KW-0812">Transmembrane</keyword>
<feature type="transmembrane region" description="Helical" evidence="1">
    <location>
        <begin position="29"/>
        <end position="48"/>
    </location>
</feature>
<keyword evidence="1" id="KW-1133">Transmembrane helix</keyword>
<dbReference type="Proteomes" id="UP000824005">
    <property type="component" value="Unassembled WGS sequence"/>
</dbReference>
<evidence type="ECO:0000313" key="2">
    <source>
        <dbReference type="EMBL" id="HIY65760.1"/>
    </source>
</evidence>
<gene>
    <name evidence="2" type="ORF">H9830_05725</name>
</gene>
<evidence type="ECO:0008006" key="4">
    <source>
        <dbReference type="Google" id="ProtNLM"/>
    </source>
</evidence>
<keyword evidence="1" id="KW-0472">Membrane</keyword>
<organism evidence="2 3">
    <name type="scientific">Candidatus Agrococcus pullicola</name>
    <dbReference type="NCBI Taxonomy" id="2838429"/>
    <lineage>
        <taxon>Bacteria</taxon>
        <taxon>Bacillati</taxon>
        <taxon>Actinomycetota</taxon>
        <taxon>Actinomycetes</taxon>
        <taxon>Micrococcales</taxon>
        <taxon>Microbacteriaceae</taxon>
        <taxon>Agrococcus</taxon>
    </lineage>
</organism>
<accession>A0A9D1YVI2</accession>
<proteinExistence type="predicted"/>
<evidence type="ECO:0000313" key="3">
    <source>
        <dbReference type="Proteomes" id="UP000824005"/>
    </source>
</evidence>
<protein>
    <recommendedName>
        <fullName evidence="4">MFS transporter</fullName>
    </recommendedName>
</protein>
<dbReference type="InterPro" id="IPR036259">
    <property type="entry name" value="MFS_trans_sf"/>
</dbReference>
<comment type="caution">
    <text evidence="2">The sequence shown here is derived from an EMBL/GenBank/DDBJ whole genome shotgun (WGS) entry which is preliminary data.</text>
</comment>
<sequence>GAFMGLLSMGLTPIAPAVAGWGLDHLGDVGTMSIFAGICVVAAAVAALSPGVRSIPNSERWEAHASEHGLLPED</sequence>
<feature type="non-terminal residue" evidence="2">
    <location>
        <position position="1"/>
    </location>
</feature>